<protein>
    <recommendedName>
        <fullName evidence="1">WYL domain-containing protein</fullName>
    </recommendedName>
</protein>
<dbReference type="PROSITE" id="PS52050">
    <property type="entry name" value="WYL"/>
    <property type="match status" value="1"/>
</dbReference>
<dbReference type="RefSeq" id="YP_009818520.1">
    <property type="nucleotide sequence ID" value="NC_048139.1"/>
</dbReference>
<evidence type="ECO:0000313" key="3">
    <source>
        <dbReference type="Proteomes" id="UP000287372"/>
    </source>
</evidence>
<dbReference type="KEGG" id="vg:55009863"/>
<dbReference type="GeneID" id="55009863"/>
<organism evidence="2 3">
    <name type="scientific">Streptomyces phage Hiyaa</name>
    <dbReference type="NCBI Taxonomy" id="2499072"/>
    <lineage>
        <taxon>Viruses</taxon>
        <taxon>Duplodnaviria</taxon>
        <taxon>Heunggongvirae</taxon>
        <taxon>Uroviricota</taxon>
        <taxon>Caudoviricetes</taxon>
        <taxon>Hiyaavirus</taxon>
        <taxon>Hiyaavirus hiyaa</taxon>
    </lineage>
</organism>
<proteinExistence type="predicted"/>
<gene>
    <name evidence="2" type="primary">85</name>
    <name evidence="2" type="ORF">SEA_HIYAA_85</name>
</gene>
<keyword evidence="3" id="KW-1185">Reference proteome</keyword>
<dbReference type="Proteomes" id="UP000287372">
    <property type="component" value="Segment"/>
</dbReference>
<name>A0A3S9U8S8_9CAUD</name>
<accession>A0A3S9U8S8</accession>
<dbReference type="InterPro" id="IPR026881">
    <property type="entry name" value="WYL_dom"/>
</dbReference>
<dbReference type="Pfam" id="PF13280">
    <property type="entry name" value="WYL"/>
    <property type="match status" value="1"/>
</dbReference>
<dbReference type="EMBL" id="MK279841">
    <property type="protein sequence ID" value="AZS06724.1"/>
    <property type="molecule type" value="Genomic_DNA"/>
</dbReference>
<reference evidence="2 3" key="1">
    <citation type="submission" date="2018-12" db="EMBL/GenBank/DDBJ databases">
        <authorList>
            <person name="Lieu J.K."/>
            <person name="Tian C.Z."/>
            <person name="Hsaio W.J."/>
            <person name="Shaffer C.D."/>
            <person name="Weston-Hafer K.A."/>
            <person name="Russell D.A."/>
            <person name="Pope W.H."/>
            <person name="Jacobs-Sera D."/>
            <person name="Hendrix R.W."/>
            <person name="Hatfull G.F."/>
        </authorList>
    </citation>
    <scope>NUCLEOTIDE SEQUENCE [LARGE SCALE GENOMIC DNA]</scope>
</reference>
<evidence type="ECO:0000313" key="2">
    <source>
        <dbReference type="EMBL" id="AZS06724.1"/>
    </source>
</evidence>
<feature type="domain" description="WYL" evidence="1">
    <location>
        <begin position="9"/>
        <end position="75"/>
    </location>
</feature>
<evidence type="ECO:0000259" key="1">
    <source>
        <dbReference type="Pfam" id="PF13280"/>
    </source>
</evidence>
<sequence>MRKATANTLVHLLGAMAAGRSVTIRYVKENGEVSRRRIDIYSVQVTKAGNVTLTTWDHRDQELTTFRLDRITHYTLHRSAKLTAYARPVVPCDDPIIDADTDEVVGFSAWDDAYKLTA</sequence>